<dbReference type="OrthoDB" id="441573at2759"/>
<name>A0A812IZ02_SYMPI</name>
<gene>
    <name evidence="1" type="ORF">SPIL2461_LOCUS1462</name>
</gene>
<dbReference type="Proteomes" id="UP000649617">
    <property type="component" value="Unassembled WGS sequence"/>
</dbReference>
<sequence length="117" mass="13120">MEEDADIRNSFRMNKSQLLAWCSPKLVGVASLKSLALNVPVIKLAIQIWGSHTSVPKTMPIDWLKQEVSGLHDLLRPGVSNRSVAVYVDSWGIKRLATLAMRRWKAPIGALRDSYLH</sequence>
<dbReference type="AlphaFoldDB" id="A0A812IZ02"/>
<proteinExistence type="predicted"/>
<protein>
    <submittedName>
        <fullName evidence="1">Uncharacterized protein</fullName>
    </submittedName>
</protein>
<organism evidence="1 2">
    <name type="scientific">Symbiodinium pilosum</name>
    <name type="common">Dinoflagellate</name>
    <dbReference type="NCBI Taxonomy" id="2952"/>
    <lineage>
        <taxon>Eukaryota</taxon>
        <taxon>Sar</taxon>
        <taxon>Alveolata</taxon>
        <taxon>Dinophyceae</taxon>
        <taxon>Suessiales</taxon>
        <taxon>Symbiodiniaceae</taxon>
        <taxon>Symbiodinium</taxon>
    </lineage>
</organism>
<evidence type="ECO:0000313" key="2">
    <source>
        <dbReference type="Proteomes" id="UP000649617"/>
    </source>
</evidence>
<comment type="caution">
    <text evidence="1">The sequence shown here is derived from an EMBL/GenBank/DDBJ whole genome shotgun (WGS) entry which is preliminary data.</text>
</comment>
<reference evidence="1" key="1">
    <citation type="submission" date="2021-02" db="EMBL/GenBank/DDBJ databases">
        <authorList>
            <person name="Dougan E. K."/>
            <person name="Rhodes N."/>
            <person name="Thang M."/>
            <person name="Chan C."/>
        </authorList>
    </citation>
    <scope>NUCLEOTIDE SEQUENCE</scope>
</reference>
<keyword evidence="2" id="KW-1185">Reference proteome</keyword>
<evidence type="ECO:0000313" key="1">
    <source>
        <dbReference type="EMBL" id="CAE7190626.1"/>
    </source>
</evidence>
<dbReference type="EMBL" id="CAJNIZ010001429">
    <property type="protein sequence ID" value="CAE7190626.1"/>
    <property type="molecule type" value="Genomic_DNA"/>
</dbReference>
<accession>A0A812IZ02</accession>